<keyword evidence="4" id="KW-1185">Reference proteome</keyword>
<dbReference type="PANTHER" id="PTHR36223">
    <property type="entry name" value="BETA-LACTAMASE-TYPE TRANSPEPTIDASE FOLD DOMAIN CONTAINING PROTEIN"/>
    <property type="match status" value="1"/>
</dbReference>
<dbReference type="Pfam" id="PF25534">
    <property type="entry name" value="DUF7918"/>
    <property type="match status" value="1"/>
</dbReference>
<proteinExistence type="predicted"/>
<dbReference type="STRING" id="914234.M2QTI3"/>
<evidence type="ECO:0000313" key="4">
    <source>
        <dbReference type="Proteomes" id="UP000016930"/>
    </source>
</evidence>
<reference evidence="3 4" key="1">
    <citation type="journal article" date="2012" name="Proc. Natl. Acad. Sci. U.S.A.">
        <title>Comparative genomics of Ceriporiopsis subvermispora and Phanerochaete chrysosporium provide insight into selective ligninolysis.</title>
        <authorList>
            <person name="Fernandez-Fueyo E."/>
            <person name="Ruiz-Duenas F.J."/>
            <person name="Ferreira P."/>
            <person name="Floudas D."/>
            <person name="Hibbett D.S."/>
            <person name="Canessa P."/>
            <person name="Larrondo L.F."/>
            <person name="James T.Y."/>
            <person name="Seelenfreund D."/>
            <person name="Lobos S."/>
            <person name="Polanco R."/>
            <person name="Tello M."/>
            <person name="Honda Y."/>
            <person name="Watanabe T."/>
            <person name="Watanabe T."/>
            <person name="Ryu J.S."/>
            <person name="Kubicek C.P."/>
            <person name="Schmoll M."/>
            <person name="Gaskell J."/>
            <person name="Hammel K.E."/>
            <person name="St John F.J."/>
            <person name="Vanden Wymelenberg A."/>
            <person name="Sabat G."/>
            <person name="Splinter BonDurant S."/>
            <person name="Syed K."/>
            <person name="Yadav J.S."/>
            <person name="Doddapaneni H."/>
            <person name="Subramanian V."/>
            <person name="Lavin J.L."/>
            <person name="Oguiza J.A."/>
            <person name="Perez G."/>
            <person name="Pisabarro A.G."/>
            <person name="Ramirez L."/>
            <person name="Santoyo F."/>
            <person name="Master E."/>
            <person name="Coutinho P.M."/>
            <person name="Henrissat B."/>
            <person name="Lombard V."/>
            <person name="Magnuson J.K."/>
            <person name="Kuees U."/>
            <person name="Hori C."/>
            <person name="Igarashi K."/>
            <person name="Samejima M."/>
            <person name="Held B.W."/>
            <person name="Barry K.W."/>
            <person name="LaButti K.M."/>
            <person name="Lapidus A."/>
            <person name="Lindquist E.A."/>
            <person name="Lucas S.M."/>
            <person name="Riley R."/>
            <person name="Salamov A.A."/>
            <person name="Hoffmeister D."/>
            <person name="Schwenk D."/>
            <person name="Hadar Y."/>
            <person name="Yarden O."/>
            <person name="de Vries R.P."/>
            <person name="Wiebenga A."/>
            <person name="Stenlid J."/>
            <person name="Eastwood D."/>
            <person name="Grigoriev I.V."/>
            <person name="Berka R.M."/>
            <person name="Blanchette R.A."/>
            <person name="Kersten P."/>
            <person name="Martinez A.T."/>
            <person name="Vicuna R."/>
            <person name="Cullen D."/>
        </authorList>
    </citation>
    <scope>NUCLEOTIDE SEQUENCE [LARGE SCALE GENOMIC DNA]</scope>
    <source>
        <strain evidence="3 4">B</strain>
    </source>
</reference>
<evidence type="ECO:0000313" key="3">
    <source>
        <dbReference type="EMBL" id="EMD40358.1"/>
    </source>
</evidence>
<evidence type="ECO:0000256" key="1">
    <source>
        <dbReference type="SAM" id="MobiDB-lite"/>
    </source>
</evidence>
<protein>
    <recommendedName>
        <fullName evidence="2">DUF7918 domain-containing protein</fullName>
    </recommendedName>
</protein>
<dbReference type="PANTHER" id="PTHR36223:SF1">
    <property type="entry name" value="TRANSCRIPTION ELONGATION FACTOR EAF N-TERMINAL DOMAIN-CONTAINING PROTEIN"/>
    <property type="match status" value="1"/>
</dbReference>
<evidence type="ECO:0000259" key="2">
    <source>
        <dbReference type="Pfam" id="PF25534"/>
    </source>
</evidence>
<dbReference type="AlphaFoldDB" id="M2QTI3"/>
<dbReference type="EMBL" id="KB445792">
    <property type="protein sequence ID" value="EMD40358.1"/>
    <property type="molecule type" value="Genomic_DNA"/>
</dbReference>
<gene>
    <name evidence="3" type="ORF">CERSUDRAFT_110952</name>
</gene>
<name>M2QTI3_CERS8</name>
<feature type="region of interest" description="Disordered" evidence="1">
    <location>
        <begin position="208"/>
        <end position="253"/>
    </location>
</feature>
<feature type="domain" description="DUF7918" evidence="2">
    <location>
        <begin position="6"/>
        <end position="208"/>
    </location>
</feature>
<organism evidence="3 4">
    <name type="scientific">Ceriporiopsis subvermispora (strain B)</name>
    <name type="common">White-rot fungus</name>
    <name type="synonym">Gelatoporia subvermispora</name>
    <dbReference type="NCBI Taxonomy" id="914234"/>
    <lineage>
        <taxon>Eukaryota</taxon>
        <taxon>Fungi</taxon>
        <taxon>Dikarya</taxon>
        <taxon>Basidiomycota</taxon>
        <taxon>Agaricomycotina</taxon>
        <taxon>Agaricomycetes</taxon>
        <taxon>Polyporales</taxon>
        <taxon>Gelatoporiaceae</taxon>
        <taxon>Gelatoporia</taxon>
    </lineage>
</organism>
<accession>M2QTI3</accession>
<dbReference type="HOGENOM" id="CLU_060356_3_1_1"/>
<dbReference type="Proteomes" id="UP000016930">
    <property type="component" value="Unassembled WGS sequence"/>
</dbReference>
<dbReference type="OrthoDB" id="3364132at2759"/>
<dbReference type="InterPro" id="IPR057678">
    <property type="entry name" value="DUF7918"/>
</dbReference>
<sequence length="311" mass="34557">MPELRGIRLGVVCDRTTLQEFSVTKGNDNRSISCFIPSEAGKTFHLLIGNTLPEDAIAGKLSVDGRVLESFLCASGTSRLCIGVTINEHEIKPFQFSVVQTTDDDTVAQPGDPISQQLGTMEVRFRRCRINPKSTASIVTSEIPTFGAVHERSKKAGVHRVSLGDGIRPRRPLTRCNVDYVDTREEPYAIFTFRYKPQDVLIAQGVMPHPARTNEQVSEDARPRKKQRTSQHAGDSDSGVELVPGSDDEDPELETMKKQVAQLQKRMARRIAAKRTKKQLGRAIKQEMLKEEEPNDAVIMAESSIIDLTSD</sequence>